<sequence length="120" mass="13710">LERSIKRARTARIVQSVKHFSAADLLQEGPTPTGTSYPQQNIRSGNILYYENKVPKVFLDSSLNFSVPWQRFNESDLPAQIRSRTPGVATYILCHENKIWRINCSEKNSGSQFLIVKSRL</sequence>
<dbReference type="AlphaFoldDB" id="A0A146KYK4"/>
<name>A0A146KYK4_LYGHE</name>
<reference evidence="1" key="1">
    <citation type="journal article" date="2016" name="Gigascience">
        <title>De novo construction of an expanded transcriptome assembly for the western tarnished plant bug, Lygus hesperus.</title>
        <authorList>
            <person name="Tassone E.E."/>
            <person name="Geib S.M."/>
            <person name="Hall B."/>
            <person name="Fabrick J.A."/>
            <person name="Brent C.S."/>
            <person name="Hull J.J."/>
        </authorList>
    </citation>
    <scope>NUCLEOTIDE SEQUENCE</scope>
</reference>
<gene>
    <name evidence="1" type="ORF">g.38442</name>
</gene>
<protein>
    <submittedName>
        <fullName evidence="1">Uncharacterized protein</fullName>
    </submittedName>
</protein>
<dbReference type="EMBL" id="GDHC01017730">
    <property type="protein sequence ID" value="JAQ00899.1"/>
    <property type="molecule type" value="Transcribed_RNA"/>
</dbReference>
<feature type="non-terminal residue" evidence="1">
    <location>
        <position position="1"/>
    </location>
</feature>
<feature type="non-terminal residue" evidence="1">
    <location>
        <position position="120"/>
    </location>
</feature>
<organism evidence="1">
    <name type="scientific">Lygus hesperus</name>
    <name type="common">Western plant bug</name>
    <dbReference type="NCBI Taxonomy" id="30085"/>
    <lineage>
        <taxon>Eukaryota</taxon>
        <taxon>Metazoa</taxon>
        <taxon>Ecdysozoa</taxon>
        <taxon>Arthropoda</taxon>
        <taxon>Hexapoda</taxon>
        <taxon>Insecta</taxon>
        <taxon>Pterygota</taxon>
        <taxon>Neoptera</taxon>
        <taxon>Paraneoptera</taxon>
        <taxon>Hemiptera</taxon>
        <taxon>Heteroptera</taxon>
        <taxon>Panheteroptera</taxon>
        <taxon>Cimicomorpha</taxon>
        <taxon>Miridae</taxon>
        <taxon>Mirini</taxon>
        <taxon>Lygus</taxon>
    </lineage>
</organism>
<proteinExistence type="predicted"/>
<accession>A0A146KYK4</accession>
<evidence type="ECO:0000313" key="1">
    <source>
        <dbReference type="EMBL" id="JAQ00899.1"/>
    </source>
</evidence>